<dbReference type="InterPro" id="IPR050832">
    <property type="entry name" value="Bact_Acetyltransf"/>
</dbReference>
<keyword evidence="1 4" id="KW-0808">Transferase</keyword>
<dbReference type="KEGG" id="bsen:DP114_02980"/>
<dbReference type="SUPFAM" id="SSF55729">
    <property type="entry name" value="Acyl-CoA N-acyltransferases (Nat)"/>
    <property type="match status" value="1"/>
</dbReference>
<name>A0A856ML14_9CYAN</name>
<evidence type="ECO:0000313" key="4">
    <source>
        <dbReference type="EMBL" id="QDL12075.1"/>
    </source>
</evidence>
<evidence type="ECO:0000256" key="2">
    <source>
        <dbReference type="ARBA" id="ARBA00023315"/>
    </source>
</evidence>
<dbReference type="Proteomes" id="UP000503129">
    <property type="component" value="Chromosome"/>
</dbReference>
<dbReference type="PANTHER" id="PTHR43877">
    <property type="entry name" value="AMINOALKYLPHOSPHONATE N-ACETYLTRANSFERASE-RELATED-RELATED"/>
    <property type="match status" value="1"/>
</dbReference>
<evidence type="ECO:0000256" key="1">
    <source>
        <dbReference type="ARBA" id="ARBA00022679"/>
    </source>
</evidence>
<dbReference type="PROSITE" id="PS51186">
    <property type="entry name" value="GNAT"/>
    <property type="match status" value="1"/>
</dbReference>
<dbReference type="Pfam" id="PF00583">
    <property type="entry name" value="Acetyltransf_1"/>
    <property type="match status" value="1"/>
</dbReference>
<reference evidence="4 5" key="1">
    <citation type="submission" date="2018-06" db="EMBL/GenBank/DDBJ databases">
        <title>Comparative genomics of Brasilonema spp. strains.</title>
        <authorList>
            <person name="Alvarenga D.O."/>
            <person name="Fiore M.F."/>
            <person name="Varani A.M."/>
        </authorList>
    </citation>
    <scope>NUCLEOTIDE SEQUENCE [LARGE SCALE GENOMIC DNA]</scope>
    <source>
        <strain evidence="4 5">CENA114</strain>
    </source>
</reference>
<keyword evidence="2" id="KW-0012">Acyltransferase</keyword>
<gene>
    <name evidence="4" type="ORF">DP114_02980</name>
</gene>
<feature type="domain" description="N-acetyltransferase" evidence="3">
    <location>
        <begin position="4"/>
        <end position="145"/>
    </location>
</feature>
<dbReference type="InterPro" id="IPR016181">
    <property type="entry name" value="Acyl_CoA_acyltransferase"/>
</dbReference>
<evidence type="ECO:0000259" key="3">
    <source>
        <dbReference type="PROSITE" id="PS51186"/>
    </source>
</evidence>
<evidence type="ECO:0000313" key="5">
    <source>
        <dbReference type="Proteomes" id="UP000503129"/>
    </source>
</evidence>
<dbReference type="AlphaFoldDB" id="A0A856ML14"/>
<proteinExistence type="predicted"/>
<dbReference type="RefSeq" id="WP_171975408.1">
    <property type="nucleotide sequence ID" value="NZ_CAWOXK010000001.1"/>
</dbReference>
<keyword evidence="5" id="KW-1185">Reference proteome</keyword>
<sequence length="153" mass="17855">MQNIEVRPVKDKQELDDMFHQRWLVLRGPLGMDKGTEKDKHEDSAFHLVAVCDHKVIGSARLRLLSKELGSIAYLAVLPEFRRQGIGTKLMEKLIEIAPEKNLNTLRLMSRIEAVNFYKRLGFCELGEPFDYLNVSHIFMQYKLQQSQRKPRD</sequence>
<dbReference type="EMBL" id="CP030118">
    <property type="protein sequence ID" value="QDL12075.1"/>
    <property type="molecule type" value="Genomic_DNA"/>
</dbReference>
<dbReference type="Gene3D" id="3.40.630.30">
    <property type="match status" value="1"/>
</dbReference>
<protein>
    <submittedName>
        <fullName evidence="4">GNAT family N-acetyltransferase</fullName>
    </submittedName>
</protein>
<accession>A0A856ML14</accession>
<dbReference type="InterPro" id="IPR000182">
    <property type="entry name" value="GNAT_dom"/>
</dbReference>
<organism evidence="4 5">
    <name type="scientific">Brasilonema sennae CENA114</name>
    <dbReference type="NCBI Taxonomy" id="415709"/>
    <lineage>
        <taxon>Bacteria</taxon>
        <taxon>Bacillati</taxon>
        <taxon>Cyanobacteriota</taxon>
        <taxon>Cyanophyceae</taxon>
        <taxon>Nostocales</taxon>
        <taxon>Scytonemataceae</taxon>
        <taxon>Brasilonema</taxon>
        <taxon>Bromeliae group (in: Brasilonema)</taxon>
    </lineage>
</organism>
<dbReference type="GO" id="GO:0016747">
    <property type="term" value="F:acyltransferase activity, transferring groups other than amino-acyl groups"/>
    <property type="evidence" value="ECO:0007669"/>
    <property type="project" value="InterPro"/>
</dbReference>
<dbReference type="CDD" id="cd04301">
    <property type="entry name" value="NAT_SF"/>
    <property type="match status" value="1"/>
</dbReference>